<comment type="subcellular location">
    <subcellularLocation>
        <location evidence="1">Membrane</location>
        <topology evidence="1">Multi-pass membrane protein</topology>
    </subcellularLocation>
</comment>
<gene>
    <name evidence="7" type="ORF">AVDCRST_MAG68-2522</name>
</gene>
<evidence type="ECO:0000313" key="7">
    <source>
        <dbReference type="EMBL" id="CAA9331389.1"/>
    </source>
</evidence>
<dbReference type="InterPro" id="IPR002293">
    <property type="entry name" value="AA/rel_permease1"/>
</dbReference>
<accession>A0A6J4LED1</accession>
<feature type="transmembrane region" description="Helical" evidence="6">
    <location>
        <begin position="37"/>
        <end position="58"/>
    </location>
</feature>
<feature type="transmembrane region" description="Helical" evidence="6">
    <location>
        <begin position="482"/>
        <end position="498"/>
    </location>
</feature>
<name>A0A6J4LED1_9BACT</name>
<keyword evidence="3 6" id="KW-0812">Transmembrane</keyword>
<reference evidence="7" key="1">
    <citation type="submission" date="2020-02" db="EMBL/GenBank/DDBJ databases">
        <authorList>
            <person name="Meier V. D."/>
        </authorList>
    </citation>
    <scope>NUCLEOTIDE SEQUENCE</scope>
    <source>
        <strain evidence="7">AVDCRST_MAG68</strain>
    </source>
</reference>
<dbReference type="EMBL" id="CADCTW010000123">
    <property type="protein sequence ID" value="CAA9331389.1"/>
    <property type="molecule type" value="Genomic_DNA"/>
</dbReference>
<feature type="transmembrane region" description="Helical" evidence="6">
    <location>
        <begin position="261"/>
        <end position="279"/>
    </location>
</feature>
<feature type="transmembrane region" description="Helical" evidence="6">
    <location>
        <begin position="344"/>
        <end position="367"/>
    </location>
</feature>
<organism evidence="7">
    <name type="scientific">uncultured Gemmatimonadota bacterium</name>
    <dbReference type="NCBI Taxonomy" id="203437"/>
    <lineage>
        <taxon>Bacteria</taxon>
        <taxon>Pseudomonadati</taxon>
        <taxon>Gemmatimonadota</taxon>
        <taxon>environmental samples</taxon>
    </lineage>
</organism>
<feature type="transmembrane region" description="Helical" evidence="6">
    <location>
        <begin position="300"/>
        <end position="324"/>
    </location>
</feature>
<evidence type="ECO:0000256" key="3">
    <source>
        <dbReference type="ARBA" id="ARBA00022692"/>
    </source>
</evidence>
<feature type="transmembrane region" description="Helical" evidence="6">
    <location>
        <begin position="229"/>
        <end position="249"/>
    </location>
</feature>
<dbReference type="Pfam" id="PF13520">
    <property type="entry name" value="AA_permease_2"/>
    <property type="match status" value="1"/>
</dbReference>
<evidence type="ECO:0000256" key="2">
    <source>
        <dbReference type="ARBA" id="ARBA00022448"/>
    </source>
</evidence>
<dbReference type="PANTHER" id="PTHR43243">
    <property type="entry name" value="INNER MEMBRANE TRANSPORTER YGJI-RELATED"/>
    <property type="match status" value="1"/>
</dbReference>
<feature type="transmembrane region" description="Helical" evidence="6">
    <location>
        <begin position="454"/>
        <end position="476"/>
    </location>
</feature>
<protein>
    <submittedName>
        <fullName evidence="7">Uncharacterized amino acid permease, GabP family</fullName>
    </submittedName>
</protein>
<keyword evidence="2" id="KW-0813">Transport</keyword>
<evidence type="ECO:0000256" key="5">
    <source>
        <dbReference type="ARBA" id="ARBA00023136"/>
    </source>
</evidence>
<evidence type="ECO:0000256" key="6">
    <source>
        <dbReference type="SAM" id="Phobius"/>
    </source>
</evidence>
<dbReference type="PIRSF" id="PIRSF006060">
    <property type="entry name" value="AA_transporter"/>
    <property type="match status" value="1"/>
</dbReference>
<dbReference type="PANTHER" id="PTHR43243:SF4">
    <property type="entry name" value="CATIONIC AMINO ACID TRANSPORTER 4"/>
    <property type="match status" value="1"/>
</dbReference>
<dbReference type="GO" id="GO:0016020">
    <property type="term" value="C:membrane"/>
    <property type="evidence" value="ECO:0007669"/>
    <property type="project" value="UniProtKB-SubCell"/>
</dbReference>
<evidence type="ECO:0000256" key="4">
    <source>
        <dbReference type="ARBA" id="ARBA00022989"/>
    </source>
</evidence>
<feature type="transmembrane region" description="Helical" evidence="6">
    <location>
        <begin position="421"/>
        <end position="442"/>
    </location>
</feature>
<feature type="transmembrane region" description="Helical" evidence="6">
    <location>
        <begin position="70"/>
        <end position="90"/>
    </location>
</feature>
<feature type="transmembrane region" description="Helical" evidence="6">
    <location>
        <begin position="194"/>
        <end position="217"/>
    </location>
</feature>
<dbReference type="AlphaFoldDB" id="A0A6J4LED1"/>
<dbReference type="GO" id="GO:0015171">
    <property type="term" value="F:amino acid transmembrane transporter activity"/>
    <property type="evidence" value="ECO:0007669"/>
    <property type="project" value="TreeGrafter"/>
</dbReference>
<sequence>MQQLFRRKPISEIRSEHVDPQVEVEPGLRRSLGMWQLTSLGIGAIIGAGIFSGAGTAISGGPNHVGAGPALVYSYIMVAFACGFAALCYAEFASVVPQAGSAYTYAYATLGELVAWIIGWDLIIEYAVGNIAVAVSWSAYFQTLLSGFGISVPGWLGTDPRTARIAFQALQANPTMTDPAVIESARIWETAPQILGFPIIFNLPAVAIVALITWVLVIGIKESAWANTVMVILKLAILAFFILIGAFWVRPENWTPFMPNGWHGVFTGASLIFFAYIGFDAVSTAAEEAKDPQRDMPRAMMISLAVTSVIYIIVTLVMTGLVPWRDHGNADPLASAFSARGYDWAAGVISFGAIVSMASVLLVFQLGQPRIFYSMARDGLLPPIAARLHKKYHTPHVTTIVTGAFVAFFAAFANINEVIELTNIGTLFAFVLVAIGVMVLRIREPDRVRPFRTPAIWFVAPAAIVSCGFLMFQLPALTWKRFGLWLGAGLVIYLVYGIRHSRLRDR</sequence>
<proteinExistence type="predicted"/>
<evidence type="ECO:0000256" key="1">
    <source>
        <dbReference type="ARBA" id="ARBA00004141"/>
    </source>
</evidence>
<keyword evidence="4 6" id="KW-1133">Transmembrane helix</keyword>
<feature type="transmembrane region" description="Helical" evidence="6">
    <location>
        <begin position="397"/>
        <end position="415"/>
    </location>
</feature>
<dbReference type="Gene3D" id="1.20.1740.10">
    <property type="entry name" value="Amino acid/polyamine transporter I"/>
    <property type="match status" value="1"/>
</dbReference>
<keyword evidence="5 6" id="KW-0472">Membrane</keyword>